<evidence type="ECO:0000313" key="1">
    <source>
        <dbReference type="EMBL" id="GFY03448.1"/>
    </source>
</evidence>
<keyword evidence="2" id="KW-1185">Reference proteome</keyword>
<proteinExistence type="predicted"/>
<reference evidence="1" key="1">
    <citation type="submission" date="2020-08" db="EMBL/GenBank/DDBJ databases">
        <title>Multicomponent nature underlies the extraordinary mechanical properties of spider dragline silk.</title>
        <authorList>
            <person name="Kono N."/>
            <person name="Nakamura H."/>
            <person name="Mori M."/>
            <person name="Yoshida Y."/>
            <person name="Ohtoshi R."/>
            <person name="Malay A.D."/>
            <person name="Moran D.A.P."/>
            <person name="Tomita M."/>
            <person name="Numata K."/>
            <person name="Arakawa K."/>
        </authorList>
    </citation>
    <scope>NUCLEOTIDE SEQUENCE</scope>
</reference>
<dbReference type="Proteomes" id="UP000887159">
    <property type="component" value="Unassembled WGS sequence"/>
</dbReference>
<comment type="caution">
    <text evidence="1">The sequence shown here is derived from an EMBL/GenBank/DDBJ whole genome shotgun (WGS) entry which is preliminary data.</text>
</comment>
<dbReference type="EMBL" id="BMAU01021237">
    <property type="protein sequence ID" value="GFY03448.1"/>
    <property type="molecule type" value="Genomic_DNA"/>
</dbReference>
<protein>
    <submittedName>
        <fullName evidence="1">Uncharacterized protein LOC105457711</fullName>
    </submittedName>
</protein>
<organism evidence="1 2">
    <name type="scientific">Trichonephila clavipes</name>
    <name type="common">Golden silk orbweaver</name>
    <name type="synonym">Nephila clavipes</name>
    <dbReference type="NCBI Taxonomy" id="2585209"/>
    <lineage>
        <taxon>Eukaryota</taxon>
        <taxon>Metazoa</taxon>
        <taxon>Ecdysozoa</taxon>
        <taxon>Arthropoda</taxon>
        <taxon>Chelicerata</taxon>
        <taxon>Arachnida</taxon>
        <taxon>Araneae</taxon>
        <taxon>Araneomorphae</taxon>
        <taxon>Entelegynae</taxon>
        <taxon>Araneoidea</taxon>
        <taxon>Nephilidae</taxon>
        <taxon>Trichonephila</taxon>
    </lineage>
</organism>
<evidence type="ECO:0000313" key="2">
    <source>
        <dbReference type="Proteomes" id="UP000887159"/>
    </source>
</evidence>
<gene>
    <name evidence="1" type="ORF">TNCV_3132061</name>
</gene>
<accession>A0A8X6S279</accession>
<dbReference type="AlphaFoldDB" id="A0A8X6S279"/>
<sequence>MSCKNIKLGGIPIIANSLKCGTTRAVKTLNSILGFTEFDRSSRNKINFSTFSKEFRVEEHKEKILTEFSLPDFISVANLLHLDVETNEQNLCNSINLDEFQLTLNNSETSFSEGENVVPKTTFQKRVTLDRNFSSEGTDQHSPFQHPVSNAPLPCVQGYSFMPAHQNVSSLCTQNTFPPYSNDASLTEMNTQFWTLLRDISATSRKFTSEDFYSVNSFARDIEENFDLFPTISSSQKLIHETLAKPN</sequence>
<name>A0A8X6S279_TRICX</name>